<dbReference type="EMBL" id="FMHW01000002">
    <property type="protein sequence ID" value="SCL27765.1"/>
    <property type="molecule type" value="Genomic_DNA"/>
</dbReference>
<dbReference type="Proteomes" id="UP000198959">
    <property type="component" value="Unassembled WGS sequence"/>
</dbReference>
<name>A0A1C6SE58_9ACTN</name>
<organism evidence="2 3">
    <name type="scientific">Micromonospora pallida</name>
    <dbReference type="NCBI Taxonomy" id="145854"/>
    <lineage>
        <taxon>Bacteria</taxon>
        <taxon>Bacillati</taxon>
        <taxon>Actinomycetota</taxon>
        <taxon>Actinomycetes</taxon>
        <taxon>Micromonosporales</taxon>
        <taxon>Micromonosporaceae</taxon>
        <taxon>Micromonospora</taxon>
    </lineage>
</organism>
<reference evidence="3" key="1">
    <citation type="submission" date="2016-06" db="EMBL/GenBank/DDBJ databases">
        <authorList>
            <person name="Varghese N."/>
            <person name="Submissions Spin"/>
        </authorList>
    </citation>
    <scope>NUCLEOTIDE SEQUENCE [LARGE SCALE GENOMIC DNA]</scope>
    <source>
        <strain evidence="3">DSM 43817</strain>
    </source>
</reference>
<gene>
    <name evidence="2" type="ORF">GA0074692_2409</name>
</gene>
<protein>
    <submittedName>
        <fullName evidence="2">SCP-2 sterol transfer family protein</fullName>
    </submittedName>
</protein>
<proteinExistence type="predicted"/>
<accession>A0A1C6SE58</accession>
<keyword evidence="3" id="KW-1185">Reference proteome</keyword>
<dbReference type="SUPFAM" id="SSF55718">
    <property type="entry name" value="SCP-like"/>
    <property type="match status" value="1"/>
</dbReference>
<feature type="domain" description="SCP2" evidence="1">
    <location>
        <begin position="15"/>
        <end position="95"/>
    </location>
</feature>
<dbReference type="InterPro" id="IPR036527">
    <property type="entry name" value="SCP2_sterol-bd_dom_sf"/>
</dbReference>
<evidence type="ECO:0000259" key="1">
    <source>
        <dbReference type="Pfam" id="PF02036"/>
    </source>
</evidence>
<sequence>MSQEHPVMLPDDITTTLRIDLEHDDGRTTHWFMSIDRGSIRVVEECRAADAVVRTSRQFFDRLVLGRANLFAALVRNEITNDGDVTSLAHLRKMLTGMARMHDPPGINITDGGPG</sequence>
<dbReference type="InterPro" id="IPR003033">
    <property type="entry name" value="SCP2_sterol-bd_dom"/>
</dbReference>
<evidence type="ECO:0000313" key="2">
    <source>
        <dbReference type="EMBL" id="SCL27765.1"/>
    </source>
</evidence>
<dbReference type="AlphaFoldDB" id="A0A1C6SE58"/>
<dbReference type="Pfam" id="PF02036">
    <property type="entry name" value="SCP2"/>
    <property type="match status" value="1"/>
</dbReference>
<dbReference type="Gene3D" id="3.30.1050.10">
    <property type="entry name" value="SCP2 sterol-binding domain"/>
    <property type="match status" value="1"/>
</dbReference>
<evidence type="ECO:0000313" key="3">
    <source>
        <dbReference type="Proteomes" id="UP000198959"/>
    </source>
</evidence>